<dbReference type="EMBL" id="JANPWB010000007">
    <property type="protein sequence ID" value="KAJ1171846.1"/>
    <property type="molecule type" value="Genomic_DNA"/>
</dbReference>
<proteinExistence type="predicted"/>
<reference evidence="1" key="1">
    <citation type="journal article" date="2022" name="bioRxiv">
        <title>Sequencing and chromosome-scale assembly of the giantPleurodeles waltlgenome.</title>
        <authorList>
            <person name="Brown T."/>
            <person name="Elewa A."/>
            <person name="Iarovenko S."/>
            <person name="Subramanian E."/>
            <person name="Araus A.J."/>
            <person name="Petzold A."/>
            <person name="Susuki M."/>
            <person name="Suzuki K.-i.T."/>
            <person name="Hayashi T."/>
            <person name="Toyoda A."/>
            <person name="Oliveira C."/>
            <person name="Osipova E."/>
            <person name="Leigh N.D."/>
            <person name="Simon A."/>
            <person name="Yun M.H."/>
        </authorList>
    </citation>
    <scope>NUCLEOTIDE SEQUENCE</scope>
    <source>
        <strain evidence="1">20211129_DDA</strain>
        <tissue evidence="1">Liver</tissue>
    </source>
</reference>
<organism evidence="1 2">
    <name type="scientific">Pleurodeles waltl</name>
    <name type="common">Iberian ribbed newt</name>
    <dbReference type="NCBI Taxonomy" id="8319"/>
    <lineage>
        <taxon>Eukaryota</taxon>
        <taxon>Metazoa</taxon>
        <taxon>Chordata</taxon>
        <taxon>Craniata</taxon>
        <taxon>Vertebrata</taxon>
        <taxon>Euteleostomi</taxon>
        <taxon>Amphibia</taxon>
        <taxon>Batrachia</taxon>
        <taxon>Caudata</taxon>
        <taxon>Salamandroidea</taxon>
        <taxon>Salamandridae</taxon>
        <taxon>Pleurodelinae</taxon>
        <taxon>Pleurodeles</taxon>
    </lineage>
</organism>
<sequence>MEVSKLLAGINAPATAAPPPTTPWGADVSWQNTVADLKRQVDSLVAAHSSNPLQSSSNSPCVALALSICLSSPPPIQNVLPSSSKLPSQDVPAKEGTTDSLLSRPGLNFVLSRVISVYIVSFVLRLLGHDNFLNSSGD</sequence>
<dbReference type="Proteomes" id="UP001066276">
    <property type="component" value="Chromosome 4_1"/>
</dbReference>
<comment type="caution">
    <text evidence="1">The sequence shown here is derived from an EMBL/GenBank/DDBJ whole genome shotgun (WGS) entry which is preliminary data.</text>
</comment>
<gene>
    <name evidence="1" type="ORF">NDU88_003704</name>
</gene>
<evidence type="ECO:0000313" key="2">
    <source>
        <dbReference type="Proteomes" id="UP001066276"/>
    </source>
</evidence>
<keyword evidence="2" id="KW-1185">Reference proteome</keyword>
<dbReference type="AlphaFoldDB" id="A0AAV7T6C1"/>
<accession>A0AAV7T6C1</accession>
<name>A0AAV7T6C1_PLEWA</name>
<evidence type="ECO:0000313" key="1">
    <source>
        <dbReference type="EMBL" id="KAJ1171846.1"/>
    </source>
</evidence>
<protein>
    <submittedName>
        <fullName evidence="1">Uncharacterized protein</fullName>
    </submittedName>
</protein>